<name>A0ABM5V4W6_9BURK</name>
<dbReference type="Gene3D" id="2.60.120.620">
    <property type="entry name" value="q2cbj1_9rhob like domain"/>
    <property type="match status" value="1"/>
</dbReference>
<feature type="domain" description="Prolyl 4-hydroxylase alpha subunit Fe(2+) 2OG dioxygenase" evidence="1">
    <location>
        <begin position="112"/>
        <end position="214"/>
    </location>
</feature>
<evidence type="ECO:0000259" key="1">
    <source>
        <dbReference type="Pfam" id="PF13640"/>
    </source>
</evidence>
<evidence type="ECO:0000313" key="2">
    <source>
        <dbReference type="EMBL" id="AKZ64679.1"/>
    </source>
</evidence>
<protein>
    <submittedName>
        <fullName evidence="2">Proline hydroxylase</fullName>
    </submittedName>
</protein>
<organism evidence="2 3">
    <name type="scientific">Herbaspirillum hiltneri N3</name>
    <dbReference type="NCBI Taxonomy" id="1262470"/>
    <lineage>
        <taxon>Bacteria</taxon>
        <taxon>Pseudomonadati</taxon>
        <taxon>Pseudomonadota</taxon>
        <taxon>Betaproteobacteria</taxon>
        <taxon>Burkholderiales</taxon>
        <taxon>Oxalobacteraceae</taxon>
        <taxon>Herbaspirillum</taxon>
    </lineage>
</organism>
<dbReference type="InterPro" id="IPR044862">
    <property type="entry name" value="Pro_4_hyd_alph_FE2OG_OXY"/>
</dbReference>
<dbReference type="Proteomes" id="UP000063429">
    <property type="component" value="Chromosome"/>
</dbReference>
<dbReference type="PANTHER" id="PTHR12117:SF0">
    <property type="entry name" value="PROLYL 3-HYDROXYLASE OGFOD1"/>
    <property type="match status" value="1"/>
</dbReference>
<keyword evidence="3" id="KW-1185">Reference proteome</keyword>
<dbReference type="Pfam" id="PF13640">
    <property type="entry name" value="2OG-FeII_Oxy_3"/>
    <property type="match status" value="1"/>
</dbReference>
<dbReference type="EMBL" id="CP011409">
    <property type="protein sequence ID" value="AKZ64679.1"/>
    <property type="molecule type" value="Genomic_DNA"/>
</dbReference>
<accession>A0ABM5V4W6</accession>
<proteinExistence type="predicted"/>
<reference evidence="3" key="1">
    <citation type="journal article" date="2015" name="Genome Announc.">
        <title>Complete Genome Sequence of Herbaspirillum hiltneri N3 (DSM 17495), Isolated from Surface-Sterilized Wheat Roots.</title>
        <authorList>
            <person name="Guizelini D."/>
            <person name="Saizaki P.M."/>
            <person name="Coimbra N.A."/>
            <person name="Weiss V.A."/>
            <person name="Faoro H."/>
            <person name="Sfeir M.Z."/>
            <person name="Baura V.A."/>
            <person name="Monteiro R.A."/>
            <person name="Chubatsu L.S."/>
            <person name="Souza E.M."/>
            <person name="Cruz L.M."/>
            <person name="Pedrosa F.O."/>
            <person name="Raittz R.T."/>
            <person name="Marchaukoski J.N."/>
            <person name="Steffens M.B."/>
        </authorList>
    </citation>
    <scope>NUCLEOTIDE SEQUENCE [LARGE SCALE GENOMIC DNA]</scope>
    <source>
        <strain evidence="3">N3</strain>
    </source>
</reference>
<dbReference type="RefSeq" id="WP_235471257.1">
    <property type="nucleotide sequence ID" value="NZ_CP011409.1"/>
</dbReference>
<dbReference type="PANTHER" id="PTHR12117">
    <property type="entry name" value="HISTONE ACETYLTRANSFERASE COMPLEX"/>
    <property type="match status" value="1"/>
</dbReference>
<sequence>MMEKFVNLHNLEKAMAGFKNAVPFDHVVVDDFLAEECLEKIKDEFIGYDAPQWFSYKNQIEDKKALNDWNIFPKDTYQLFQHLNSERFVAALSRLTGVTLHSDLGLHGGGWHIHGVGGNLNPHLDYSIHPKLGLQRKLNLIIYVSEQLEEKHGGHLGFWSNDEVARQPDKLIKEIAPKFNRAVLFDTTQNSWHGMNRPLVQPEGIYRKSLAIYYLCKPAESADRRERALFAPREEQRNNKDIEDLIRMRADLNLSRFAYRKN</sequence>
<evidence type="ECO:0000313" key="3">
    <source>
        <dbReference type="Proteomes" id="UP000063429"/>
    </source>
</evidence>
<gene>
    <name evidence="2" type="ORF">F506_20285</name>
</gene>
<dbReference type="InterPro" id="IPR051842">
    <property type="entry name" value="uS12_prolyl_hydroxylase"/>
</dbReference>